<gene>
    <name evidence="7" type="ORF">LMG28138_04812</name>
</gene>
<feature type="transmembrane region" description="Helical" evidence="6">
    <location>
        <begin position="236"/>
        <end position="257"/>
    </location>
</feature>
<comment type="subcellular location">
    <subcellularLocation>
        <location evidence="1">Cell membrane</location>
        <topology evidence="1">Multi-pass membrane protein</topology>
    </subcellularLocation>
</comment>
<dbReference type="AlphaFoldDB" id="A0A6S7BIP1"/>
<keyword evidence="2" id="KW-1003">Cell membrane</keyword>
<name>A0A6S7BIP1_9BURK</name>
<dbReference type="NCBIfam" id="TIGR03476">
    <property type="entry name" value="HpnL"/>
    <property type="match status" value="1"/>
</dbReference>
<evidence type="ECO:0000313" key="7">
    <source>
        <dbReference type="EMBL" id="CAB3800201.1"/>
    </source>
</evidence>
<keyword evidence="8" id="KW-1185">Reference proteome</keyword>
<evidence type="ECO:0000313" key="8">
    <source>
        <dbReference type="Proteomes" id="UP000494115"/>
    </source>
</evidence>
<dbReference type="Pfam" id="PF03706">
    <property type="entry name" value="LPG_synthase_TM"/>
    <property type="match status" value="1"/>
</dbReference>
<keyword evidence="3 6" id="KW-0812">Transmembrane</keyword>
<dbReference type="InterPro" id="IPR022791">
    <property type="entry name" value="L-PG_synthase/AglD"/>
</dbReference>
<feature type="transmembrane region" description="Helical" evidence="6">
    <location>
        <begin position="153"/>
        <end position="170"/>
    </location>
</feature>
<dbReference type="Proteomes" id="UP000494115">
    <property type="component" value="Unassembled WGS sequence"/>
</dbReference>
<proteinExistence type="predicted"/>
<sequence length="337" mass="36508">MMKQLSRLVALAGLVVAVWLVIGSHPQAAFESMRAAGGGLLIAALAHLLPMPLNARAWQILMHGPRRPSLLKMLHCVWLREAVNNMLPVARVGGELVSFRMLRRAGVRSGPAAAGIVADLQLGLISQLVFTMVGIGFLFEHANSGSLRLASELAWGVAALAPLLVLFALVQHARPFERMSRIINRVTSGKLTQIIGPSARVDLSLRLIWRRRGVILRYLFIWQPAQRIATSFEIWLALYFLGAHVSFWDAIVIEALIEAINSAAFFVPGGLGVQEGGFMLIGGALGLDPSMCVALAGARRIRDLVMYLPGLVAWQLTESSGRRDDPAVIPPRAAGIS</sequence>
<evidence type="ECO:0000256" key="6">
    <source>
        <dbReference type="SAM" id="Phobius"/>
    </source>
</evidence>
<evidence type="ECO:0000256" key="5">
    <source>
        <dbReference type="ARBA" id="ARBA00023136"/>
    </source>
</evidence>
<accession>A0A6S7BIP1</accession>
<evidence type="ECO:0000256" key="1">
    <source>
        <dbReference type="ARBA" id="ARBA00004651"/>
    </source>
</evidence>
<evidence type="ECO:0000256" key="2">
    <source>
        <dbReference type="ARBA" id="ARBA00022475"/>
    </source>
</evidence>
<dbReference type="EMBL" id="CADIKM010000036">
    <property type="protein sequence ID" value="CAB3800201.1"/>
    <property type="molecule type" value="Genomic_DNA"/>
</dbReference>
<keyword evidence="5 6" id="KW-0472">Membrane</keyword>
<evidence type="ECO:0008006" key="9">
    <source>
        <dbReference type="Google" id="ProtNLM"/>
    </source>
</evidence>
<keyword evidence="4 6" id="KW-1133">Transmembrane helix</keyword>
<feature type="transmembrane region" description="Helical" evidence="6">
    <location>
        <begin position="33"/>
        <end position="53"/>
    </location>
</feature>
<dbReference type="PANTHER" id="PTHR39087:SF2">
    <property type="entry name" value="UPF0104 MEMBRANE PROTEIN MJ1595"/>
    <property type="match status" value="1"/>
</dbReference>
<dbReference type="GO" id="GO:0005886">
    <property type="term" value="C:plasma membrane"/>
    <property type="evidence" value="ECO:0007669"/>
    <property type="project" value="UniProtKB-SubCell"/>
</dbReference>
<protein>
    <recommendedName>
        <fullName evidence="9">TIGR00374 family protein</fullName>
    </recommendedName>
</protein>
<dbReference type="PANTHER" id="PTHR39087">
    <property type="entry name" value="UPF0104 MEMBRANE PROTEIN MJ1595"/>
    <property type="match status" value="1"/>
</dbReference>
<evidence type="ECO:0000256" key="3">
    <source>
        <dbReference type="ARBA" id="ARBA00022692"/>
    </source>
</evidence>
<feature type="transmembrane region" description="Helical" evidence="6">
    <location>
        <begin position="277"/>
        <end position="298"/>
    </location>
</feature>
<evidence type="ECO:0000256" key="4">
    <source>
        <dbReference type="ARBA" id="ARBA00022989"/>
    </source>
</evidence>
<feature type="transmembrane region" description="Helical" evidence="6">
    <location>
        <begin position="110"/>
        <end position="133"/>
    </location>
</feature>
<organism evidence="7 8">
    <name type="scientific">Pararobbsia alpina</name>
    <dbReference type="NCBI Taxonomy" id="621374"/>
    <lineage>
        <taxon>Bacteria</taxon>
        <taxon>Pseudomonadati</taxon>
        <taxon>Pseudomonadota</taxon>
        <taxon>Betaproteobacteria</taxon>
        <taxon>Burkholderiales</taxon>
        <taxon>Burkholderiaceae</taxon>
        <taxon>Pararobbsia</taxon>
    </lineage>
</organism>
<dbReference type="RefSeq" id="WP_175107430.1">
    <property type="nucleotide sequence ID" value="NZ_CADIKM010000036.1"/>
</dbReference>
<reference evidence="7 8" key="1">
    <citation type="submission" date="2020-04" db="EMBL/GenBank/DDBJ databases">
        <authorList>
            <person name="De Canck E."/>
        </authorList>
    </citation>
    <scope>NUCLEOTIDE SEQUENCE [LARGE SCALE GENOMIC DNA]</scope>
    <source>
        <strain evidence="7 8">LMG 28138</strain>
    </source>
</reference>